<gene>
    <name evidence="2" type="ORF">ACFS7Z_17460</name>
</gene>
<dbReference type="InterPro" id="IPR029044">
    <property type="entry name" value="Nucleotide-diphossugar_trans"/>
</dbReference>
<evidence type="ECO:0000259" key="1">
    <source>
        <dbReference type="Pfam" id="PF00535"/>
    </source>
</evidence>
<dbReference type="RefSeq" id="WP_377487331.1">
    <property type="nucleotide sequence ID" value="NZ_JBHUOX010000014.1"/>
</dbReference>
<protein>
    <submittedName>
        <fullName evidence="2">Glycosyltransferase family 2 protein</fullName>
    </submittedName>
</protein>
<feature type="domain" description="Glycosyltransferase 2-like" evidence="1">
    <location>
        <begin position="5"/>
        <end position="158"/>
    </location>
</feature>
<dbReference type="PANTHER" id="PTHR48090">
    <property type="entry name" value="UNDECAPRENYL-PHOSPHATE 4-DEOXY-4-FORMAMIDO-L-ARABINOSE TRANSFERASE-RELATED"/>
    <property type="match status" value="1"/>
</dbReference>
<dbReference type="Gene3D" id="3.90.550.10">
    <property type="entry name" value="Spore Coat Polysaccharide Biosynthesis Protein SpsA, Chain A"/>
    <property type="match status" value="1"/>
</dbReference>
<dbReference type="CDD" id="cd04179">
    <property type="entry name" value="DPM_DPG-synthase_like"/>
    <property type="match status" value="1"/>
</dbReference>
<dbReference type="PANTHER" id="PTHR48090:SF7">
    <property type="entry name" value="RFBJ PROTEIN"/>
    <property type="match status" value="1"/>
</dbReference>
<dbReference type="InterPro" id="IPR001173">
    <property type="entry name" value="Glyco_trans_2-like"/>
</dbReference>
<evidence type="ECO:0000313" key="3">
    <source>
        <dbReference type="Proteomes" id="UP001597641"/>
    </source>
</evidence>
<name>A0ABW6BYL3_9BACT</name>
<proteinExistence type="predicted"/>
<reference evidence="3" key="1">
    <citation type="journal article" date="2019" name="Int. J. Syst. Evol. Microbiol.">
        <title>The Global Catalogue of Microorganisms (GCM) 10K type strain sequencing project: providing services to taxonomists for standard genome sequencing and annotation.</title>
        <authorList>
            <consortium name="The Broad Institute Genomics Platform"/>
            <consortium name="The Broad Institute Genome Sequencing Center for Infectious Disease"/>
            <person name="Wu L."/>
            <person name="Ma J."/>
        </authorList>
    </citation>
    <scope>NUCLEOTIDE SEQUENCE [LARGE SCALE GENOMIC DNA]</scope>
    <source>
        <strain evidence="3">KCTC 23984</strain>
    </source>
</reference>
<sequence>MSVTCLIPFHNERERIAHVLNVITRVSRIDQVLCVDDGSTDGTAAYIRAYWPEVQVVQLEQNQGKTAAIKYALKYVKHELILMMDADLQELRGEEIESAIEAFYSQPGMDMIILRRINSPWFVRWYRSDILLSGERLIKKSDLEQVTKLRVKRYQLEVGINRYMLHHKKVVRWMPFSAMNTYKVDKLGVLDGSKKEFRMYVEIVSFVGFSHMMLQLASFTKKLHHKQHINNTAPPAPTYNSDLQNMKTYFS</sequence>
<dbReference type="EMBL" id="JBHUOX010000014">
    <property type="protein sequence ID" value="MFD3002162.1"/>
    <property type="molecule type" value="Genomic_DNA"/>
</dbReference>
<organism evidence="2 3">
    <name type="scientific">Pontibacter toksunensis</name>
    <dbReference type="NCBI Taxonomy" id="1332631"/>
    <lineage>
        <taxon>Bacteria</taxon>
        <taxon>Pseudomonadati</taxon>
        <taxon>Bacteroidota</taxon>
        <taxon>Cytophagia</taxon>
        <taxon>Cytophagales</taxon>
        <taxon>Hymenobacteraceae</taxon>
        <taxon>Pontibacter</taxon>
    </lineage>
</organism>
<dbReference type="InterPro" id="IPR050256">
    <property type="entry name" value="Glycosyltransferase_2"/>
</dbReference>
<accession>A0ABW6BYL3</accession>
<dbReference type="SUPFAM" id="SSF53448">
    <property type="entry name" value="Nucleotide-diphospho-sugar transferases"/>
    <property type="match status" value="1"/>
</dbReference>
<dbReference type="Proteomes" id="UP001597641">
    <property type="component" value="Unassembled WGS sequence"/>
</dbReference>
<evidence type="ECO:0000313" key="2">
    <source>
        <dbReference type="EMBL" id="MFD3002162.1"/>
    </source>
</evidence>
<comment type="caution">
    <text evidence="2">The sequence shown here is derived from an EMBL/GenBank/DDBJ whole genome shotgun (WGS) entry which is preliminary data.</text>
</comment>
<keyword evidence="3" id="KW-1185">Reference proteome</keyword>
<dbReference type="Pfam" id="PF00535">
    <property type="entry name" value="Glycos_transf_2"/>
    <property type="match status" value="1"/>
</dbReference>